<dbReference type="InterPro" id="IPR054542">
    <property type="entry name" value="Cys_met_metab_PP"/>
</dbReference>
<dbReference type="Pfam" id="PF01053">
    <property type="entry name" value="Cys_Met_Meta_PP"/>
    <property type="match status" value="1"/>
</dbReference>
<dbReference type="PROSITE" id="PS00868">
    <property type="entry name" value="CYS_MET_METAB_PP"/>
    <property type="match status" value="1"/>
</dbReference>
<dbReference type="RefSeq" id="WP_109253772.1">
    <property type="nucleotide sequence ID" value="NZ_QEXV01000006.1"/>
</dbReference>
<dbReference type="AlphaFoldDB" id="A0A2U2BRH3"/>
<sequence>MSKPDTPYRKRALDGRPLTPETLVMSYGFDAKLSEGSIKPPIFQTSTFAFSSAEEGAAFFRVMGGKAVEGDPATPGLMYSRFNNPNVEVVEDRLTLFDGAEEACVFSSGMGAISTVLMAFAHSGDMILQSTPLYGGTETLIRNIMPQYGIGGVDFVAGAPEDEIRAAMEAALKKGPIAAIYTETPTNPTNEIVDLALMKTLADEIGERQGRRPPVIVDNTVLGPIGQTPLDHGADVLVYSLTKYVGGHSDLIAGGAMGSSELMAPVRKLRSAIGTNLDPNTCWLLARSLETVKLRMQAAFDGARKVAEFLKDHPKVERVRYLGFLEPGSRDYEVHRRQAGDHHGSTFSFDVAGGQEAAFRMLNALQVVKLAVSLGGTESLICHPGSTTHAGVDPELRKRLGFTDGMVRTSIGIENPDDLIADFEQALAKA</sequence>
<accession>A0A2U2BRH3</accession>
<keyword evidence="6" id="KW-1185">Reference proteome</keyword>
<evidence type="ECO:0000256" key="1">
    <source>
        <dbReference type="ARBA" id="ARBA00001933"/>
    </source>
</evidence>
<dbReference type="Proteomes" id="UP000245168">
    <property type="component" value="Unassembled WGS sequence"/>
</dbReference>
<reference evidence="6" key="1">
    <citation type="submission" date="2018-05" db="EMBL/GenBank/DDBJ databases">
        <authorList>
            <person name="Liu B.-T."/>
        </authorList>
    </citation>
    <scope>NUCLEOTIDE SEQUENCE [LARGE SCALE GENOMIC DNA]</scope>
    <source>
        <strain evidence="6">WD6-1</strain>
    </source>
</reference>
<organism evidence="5 6">
    <name type="scientific">Marinicauda salina</name>
    <dbReference type="NCBI Taxonomy" id="2135793"/>
    <lineage>
        <taxon>Bacteria</taxon>
        <taxon>Pseudomonadati</taxon>
        <taxon>Pseudomonadota</taxon>
        <taxon>Alphaproteobacteria</taxon>
        <taxon>Maricaulales</taxon>
        <taxon>Maricaulaceae</taxon>
        <taxon>Marinicauda</taxon>
    </lineage>
</organism>
<evidence type="ECO:0000256" key="3">
    <source>
        <dbReference type="PIRSR" id="PIRSR001434-2"/>
    </source>
</evidence>
<dbReference type="OrthoDB" id="9790858at2"/>
<dbReference type="PIRSF" id="PIRSF001434">
    <property type="entry name" value="CGS"/>
    <property type="match status" value="1"/>
</dbReference>
<dbReference type="CDD" id="cd00614">
    <property type="entry name" value="CGS_like"/>
    <property type="match status" value="1"/>
</dbReference>
<dbReference type="PANTHER" id="PTHR11808:SF86">
    <property type="entry name" value="METHIONINE GAMMA-LYASE"/>
    <property type="match status" value="1"/>
</dbReference>
<evidence type="ECO:0000313" key="5">
    <source>
        <dbReference type="EMBL" id="PWE16617.1"/>
    </source>
</evidence>
<dbReference type="Gene3D" id="3.90.1150.10">
    <property type="entry name" value="Aspartate Aminotransferase, domain 1"/>
    <property type="match status" value="1"/>
</dbReference>
<dbReference type="InterPro" id="IPR000277">
    <property type="entry name" value="Cys/Met-Metab_PyrdxlP-dep_enz"/>
</dbReference>
<evidence type="ECO:0000313" key="6">
    <source>
        <dbReference type="Proteomes" id="UP000245168"/>
    </source>
</evidence>
<dbReference type="InterPro" id="IPR015421">
    <property type="entry name" value="PyrdxlP-dep_Trfase_major"/>
</dbReference>
<comment type="cofactor">
    <cofactor evidence="1 4">
        <name>pyridoxal 5'-phosphate</name>
        <dbReference type="ChEBI" id="CHEBI:597326"/>
    </cofactor>
</comment>
<name>A0A2U2BRH3_9PROT</name>
<dbReference type="GO" id="GO:0019346">
    <property type="term" value="P:transsulfuration"/>
    <property type="evidence" value="ECO:0007669"/>
    <property type="project" value="InterPro"/>
</dbReference>
<dbReference type="GO" id="GO:0016846">
    <property type="term" value="F:carbon-sulfur lyase activity"/>
    <property type="evidence" value="ECO:0007669"/>
    <property type="project" value="TreeGrafter"/>
</dbReference>
<dbReference type="GO" id="GO:0005737">
    <property type="term" value="C:cytoplasm"/>
    <property type="evidence" value="ECO:0007669"/>
    <property type="project" value="TreeGrafter"/>
</dbReference>
<dbReference type="FunFam" id="3.40.640.10:FF:000046">
    <property type="entry name" value="Cystathionine gamma-lyase"/>
    <property type="match status" value="1"/>
</dbReference>
<feature type="modified residue" description="N6-(pyridoxal phosphate)lysine" evidence="3">
    <location>
        <position position="243"/>
    </location>
</feature>
<keyword evidence="2 3" id="KW-0663">Pyridoxal phosphate</keyword>
<dbReference type="PANTHER" id="PTHR11808">
    <property type="entry name" value="TRANS-SULFURATION ENZYME FAMILY MEMBER"/>
    <property type="match status" value="1"/>
</dbReference>
<dbReference type="SUPFAM" id="SSF53383">
    <property type="entry name" value="PLP-dependent transferases"/>
    <property type="match status" value="1"/>
</dbReference>
<evidence type="ECO:0000256" key="2">
    <source>
        <dbReference type="ARBA" id="ARBA00022898"/>
    </source>
</evidence>
<comment type="caution">
    <text evidence="5">The sequence shown here is derived from an EMBL/GenBank/DDBJ whole genome shotgun (WGS) entry which is preliminary data.</text>
</comment>
<dbReference type="InterPro" id="IPR015422">
    <property type="entry name" value="PyrdxlP-dep_Trfase_small"/>
</dbReference>
<dbReference type="Gene3D" id="3.40.640.10">
    <property type="entry name" value="Type I PLP-dependent aspartate aminotransferase-like (Major domain)"/>
    <property type="match status" value="1"/>
</dbReference>
<proteinExistence type="inferred from homology"/>
<dbReference type="EMBL" id="QEXV01000006">
    <property type="protein sequence ID" value="PWE16617.1"/>
    <property type="molecule type" value="Genomic_DNA"/>
</dbReference>
<comment type="similarity">
    <text evidence="4">Belongs to the trans-sulfuration enzymes family.</text>
</comment>
<gene>
    <name evidence="5" type="ORF">DDZ18_12695</name>
</gene>
<dbReference type="NCBIfam" id="NF005455">
    <property type="entry name" value="PRK07049.1"/>
    <property type="match status" value="1"/>
</dbReference>
<dbReference type="InterPro" id="IPR015424">
    <property type="entry name" value="PyrdxlP-dep_Trfase"/>
</dbReference>
<evidence type="ECO:0000256" key="4">
    <source>
        <dbReference type="RuleBase" id="RU362118"/>
    </source>
</evidence>
<dbReference type="GO" id="GO:0030170">
    <property type="term" value="F:pyridoxal phosphate binding"/>
    <property type="evidence" value="ECO:0007669"/>
    <property type="project" value="InterPro"/>
</dbReference>
<protein>
    <submittedName>
        <fullName evidence="5">Cystathionine gamma-synthase family protein</fullName>
    </submittedName>
</protein>